<dbReference type="Proteomes" id="UP000324222">
    <property type="component" value="Unassembled WGS sequence"/>
</dbReference>
<protein>
    <submittedName>
        <fullName evidence="1">Uncharacterized protein</fullName>
    </submittedName>
</protein>
<comment type="caution">
    <text evidence="1">The sequence shown here is derived from an EMBL/GenBank/DDBJ whole genome shotgun (WGS) entry which is preliminary data.</text>
</comment>
<proteinExistence type="predicted"/>
<evidence type="ECO:0000313" key="2">
    <source>
        <dbReference type="Proteomes" id="UP000324222"/>
    </source>
</evidence>
<name>A0A5B7GBY9_PORTR</name>
<reference evidence="1 2" key="1">
    <citation type="submission" date="2019-05" db="EMBL/GenBank/DDBJ databases">
        <title>Another draft genome of Portunus trituberculatus and its Hox gene families provides insights of decapod evolution.</title>
        <authorList>
            <person name="Jeong J.-H."/>
            <person name="Song I."/>
            <person name="Kim S."/>
            <person name="Choi T."/>
            <person name="Kim D."/>
            <person name="Ryu S."/>
            <person name="Kim W."/>
        </authorList>
    </citation>
    <scope>NUCLEOTIDE SEQUENCE [LARGE SCALE GENOMIC DNA]</scope>
    <source>
        <tissue evidence="1">Muscle</tissue>
    </source>
</reference>
<evidence type="ECO:0000313" key="1">
    <source>
        <dbReference type="EMBL" id="MPC54054.1"/>
    </source>
</evidence>
<sequence>MGPRESNFGTVAGLHETVTRKVHETVAWKVHETLTWKGRRRGGERNYSSGQQKNRILSALSYVCPTVPLIQKSQSSVVGGTGMQELLLNLQNGICRGCRGE</sequence>
<gene>
    <name evidence="1" type="ORF">E2C01_047962</name>
</gene>
<dbReference type="AlphaFoldDB" id="A0A5B7GBY9"/>
<keyword evidence="2" id="KW-1185">Reference proteome</keyword>
<dbReference type="EMBL" id="VSRR010012072">
    <property type="protein sequence ID" value="MPC54054.1"/>
    <property type="molecule type" value="Genomic_DNA"/>
</dbReference>
<accession>A0A5B7GBY9</accession>
<organism evidence="1 2">
    <name type="scientific">Portunus trituberculatus</name>
    <name type="common">Swimming crab</name>
    <name type="synonym">Neptunus trituberculatus</name>
    <dbReference type="NCBI Taxonomy" id="210409"/>
    <lineage>
        <taxon>Eukaryota</taxon>
        <taxon>Metazoa</taxon>
        <taxon>Ecdysozoa</taxon>
        <taxon>Arthropoda</taxon>
        <taxon>Crustacea</taxon>
        <taxon>Multicrustacea</taxon>
        <taxon>Malacostraca</taxon>
        <taxon>Eumalacostraca</taxon>
        <taxon>Eucarida</taxon>
        <taxon>Decapoda</taxon>
        <taxon>Pleocyemata</taxon>
        <taxon>Brachyura</taxon>
        <taxon>Eubrachyura</taxon>
        <taxon>Portunoidea</taxon>
        <taxon>Portunidae</taxon>
        <taxon>Portuninae</taxon>
        <taxon>Portunus</taxon>
    </lineage>
</organism>